<dbReference type="FunFam" id="3.40.50.1820:FF:000108">
    <property type="entry name" value="Lipid particle protein"/>
    <property type="match status" value="1"/>
</dbReference>
<feature type="region of interest" description="Disordered" evidence="8">
    <location>
        <begin position="130"/>
        <end position="215"/>
    </location>
</feature>
<keyword evidence="5 9" id="KW-0472">Membrane</keyword>
<organism evidence="11 12">
    <name type="scientific">Kwoniella heveanensis BCC8398</name>
    <dbReference type="NCBI Taxonomy" id="1296120"/>
    <lineage>
        <taxon>Eukaryota</taxon>
        <taxon>Fungi</taxon>
        <taxon>Dikarya</taxon>
        <taxon>Basidiomycota</taxon>
        <taxon>Agaricomycotina</taxon>
        <taxon>Tremellomycetes</taxon>
        <taxon>Tremellales</taxon>
        <taxon>Cryptococcaceae</taxon>
        <taxon>Kwoniella</taxon>
    </lineage>
</organism>
<feature type="compositionally biased region" description="Gly residues" evidence="8">
    <location>
        <begin position="153"/>
        <end position="164"/>
    </location>
</feature>
<dbReference type="InterPro" id="IPR006693">
    <property type="entry name" value="AB_hydrolase_lipase"/>
</dbReference>
<evidence type="ECO:0000259" key="10">
    <source>
        <dbReference type="Pfam" id="PF04083"/>
    </source>
</evidence>
<keyword evidence="9" id="KW-1133">Transmembrane helix</keyword>
<evidence type="ECO:0000313" key="11">
    <source>
        <dbReference type="EMBL" id="OCF37480.1"/>
    </source>
</evidence>
<dbReference type="SUPFAM" id="SSF53474">
    <property type="entry name" value="alpha/beta-Hydrolases"/>
    <property type="match status" value="1"/>
</dbReference>
<feature type="transmembrane region" description="Helical" evidence="9">
    <location>
        <begin position="265"/>
        <end position="288"/>
    </location>
</feature>
<comment type="subcellular location">
    <subcellularLocation>
        <location evidence="1">Membrane</location>
    </subcellularLocation>
</comment>
<feature type="region of interest" description="Disordered" evidence="8">
    <location>
        <begin position="678"/>
        <end position="710"/>
    </location>
</feature>
<feature type="compositionally biased region" description="Gly residues" evidence="8">
    <location>
        <begin position="174"/>
        <end position="183"/>
    </location>
</feature>
<feature type="domain" description="Partial AB-hydrolase lipase" evidence="10">
    <location>
        <begin position="327"/>
        <end position="388"/>
    </location>
</feature>
<accession>A0A1B9H2I4</accession>
<comment type="similarity">
    <text evidence="2">Belongs to the AB hydrolase superfamily.</text>
</comment>
<dbReference type="Gene3D" id="3.40.50.1820">
    <property type="entry name" value="alpha/beta hydrolase"/>
    <property type="match status" value="1"/>
</dbReference>
<dbReference type="AlphaFoldDB" id="A0A1B9H2I4"/>
<reference evidence="12" key="2">
    <citation type="submission" date="2013-12" db="EMBL/GenBank/DDBJ databases">
        <title>Evolution of pathogenesis and genome organization in the Tremellales.</title>
        <authorList>
            <person name="Cuomo C."/>
            <person name="Litvintseva A."/>
            <person name="Heitman J."/>
            <person name="Chen Y."/>
            <person name="Sun S."/>
            <person name="Springer D."/>
            <person name="Dromer F."/>
            <person name="Young S."/>
            <person name="Zeng Q."/>
            <person name="Chapman S."/>
            <person name="Gujja S."/>
            <person name="Saif S."/>
            <person name="Birren B."/>
        </authorList>
    </citation>
    <scope>NUCLEOTIDE SEQUENCE [LARGE SCALE GENOMIC DNA]</scope>
    <source>
        <strain evidence="12">BCC8398</strain>
    </source>
</reference>
<evidence type="ECO:0000256" key="5">
    <source>
        <dbReference type="ARBA" id="ARBA00023136"/>
    </source>
</evidence>
<feature type="transmembrane region" description="Helical" evidence="9">
    <location>
        <begin position="540"/>
        <end position="562"/>
    </location>
</feature>
<reference evidence="11 12" key="1">
    <citation type="submission" date="2013-07" db="EMBL/GenBank/DDBJ databases">
        <title>The Genome Sequence of Cryptococcus heveanensis BCC8398.</title>
        <authorList>
            <consortium name="The Broad Institute Genome Sequencing Platform"/>
            <person name="Cuomo C."/>
            <person name="Litvintseva A."/>
            <person name="Chen Y."/>
            <person name="Heitman J."/>
            <person name="Sun S."/>
            <person name="Springer D."/>
            <person name="Dromer F."/>
            <person name="Young S.K."/>
            <person name="Zeng Q."/>
            <person name="Gargeya S."/>
            <person name="Fitzgerald M."/>
            <person name="Abouelleil A."/>
            <person name="Alvarado L."/>
            <person name="Berlin A.M."/>
            <person name="Chapman S.B."/>
            <person name="Dewar J."/>
            <person name="Goldberg J."/>
            <person name="Griggs A."/>
            <person name="Gujja S."/>
            <person name="Hansen M."/>
            <person name="Howarth C."/>
            <person name="Imamovic A."/>
            <person name="Larimer J."/>
            <person name="McCowan C."/>
            <person name="Murphy C."/>
            <person name="Pearson M."/>
            <person name="Priest M."/>
            <person name="Roberts A."/>
            <person name="Saif S."/>
            <person name="Shea T."/>
            <person name="Sykes S."/>
            <person name="Wortman J."/>
            <person name="Nusbaum C."/>
            <person name="Birren B."/>
        </authorList>
    </citation>
    <scope>NUCLEOTIDE SEQUENCE [LARGE SCALE GENOMIC DNA]</scope>
    <source>
        <strain evidence="11 12">BCC8398</strain>
    </source>
</reference>
<feature type="region of interest" description="Disordered" evidence="8">
    <location>
        <begin position="14"/>
        <end position="89"/>
    </location>
</feature>
<evidence type="ECO:0000256" key="4">
    <source>
        <dbReference type="ARBA" id="ARBA00023098"/>
    </source>
</evidence>
<dbReference type="Pfam" id="PF04083">
    <property type="entry name" value="Abhydro_lipase"/>
    <property type="match status" value="1"/>
</dbReference>
<dbReference type="EC" id="3.1.1.13" evidence="6"/>
<keyword evidence="3" id="KW-0378">Hydrolase</keyword>
<keyword evidence="12" id="KW-1185">Reference proteome</keyword>
<dbReference type="STRING" id="1296120.A0A1B9H2I4"/>
<dbReference type="EMBL" id="KV700122">
    <property type="protein sequence ID" value="OCF37480.1"/>
    <property type="molecule type" value="Genomic_DNA"/>
</dbReference>
<comment type="catalytic activity">
    <reaction evidence="7">
        <text>a sterol ester + H2O = a sterol + a fatty acid + H(+)</text>
        <dbReference type="Rhea" id="RHEA:10100"/>
        <dbReference type="ChEBI" id="CHEBI:15377"/>
        <dbReference type="ChEBI" id="CHEBI:15378"/>
        <dbReference type="ChEBI" id="CHEBI:15889"/>
        <dbReference type="ChEBI" id="CHEBI:28868"/>
        <dbReference type="ChEBI" id="CHEBI:35915"/>
        <dbReference type="EC" id="3.1.1.13"/>
    </reaction>
</comment>
<dbReference type="PANTHER" id="PTHR11005">
    <property type="entry name" value="LYSOSOMAL ACID LIPASE-RELATED"/>
    <property type="match status" value="1"/>
</dbReference>
<evidence type="ECO:0000256" key="3">
    <source>
        <dbReference type="ARBA" id="ARBA00022801"/>
    </source>
</evidence>
<feature type="compositionally biased region" description="Polar residues" evidence="8">
    <location>
        <begin position="16"/>
        <end position="28"/>
    </location>
</feature>
<dbReference type="OrthoDB" id="9974421at2759"/>
<dbReference type="GO" id="GO:0016125">
    <property type="term" value="P:sterol metabolic process"/>
    <property type="evidence" value="ECO:0007669"/>
    <property type="project" value="UniProtKB-ARBA"/>
</dbReference>
<evidence type="ECO:0000256" key="6">
    <source>
        <dbReference type="ARBA" id="ARBA00039150"/>
    </source>
</evidence>
<sequence>MASFLPTNLLGATHIVSPSPNDKLSLSPTPGAPLSGDASLIPSKYIVSSSPEREKRNEETGAPPSRSTFNTRAHTSSLNPHPSRNTFDAQQNPHIHLTRAPPSTLLDAPARAAMSLPNGVTAAAQARAVRGGEVKTPEYEVDEDGFGYQNGNSNGGSNGSGSGIGSSRVYSRAGFGGDGGGGESTPLLAPTPQYPNRSGGEAGLSRSSSAASTSSNRGILRRIFIDRATTPSQHLTRPTFPPPSLSTYSPIPPQPLSMWSKINLFINQTISIVLSTYFLIFVVLWAFAAEVAKALPKWVWPDAPKKFPWDDENYWKKEGKRVSKDPADYARQVGMDIEHQTVETEDGYYLKMHKVIDPEAKPRSDGRGGFPVLILHGLFQSSGSFVTSEDRSLAFWLAKNGGYQVYLGNTRGVFDMGHRNFGRNDPRFWDWTIRELALYDLPALVDHVCRETGYDKIAFIGHSQGNGLAFISLSLGMCPSLGKKLSVFVALAPAVYAGPLTHGFPFTALNKMEWSKWKRFFGVLDFIPLMRWAYDYAPPRLFAALGYIMFAFLFGWTDANWLHRRKTKMFRFTPTPVSSASIFWWCGKGGFADRKCTLDDSLERWFDDRFPPLSIYHGGRDFLVLAEPLLERLEKKEKDVNVIKVTKLDKSEHCDFYWAAEAVEWAYLSFMDDIESTRPRYPDEEEQTVEERRNRTETNIDPDEPPSTLI</sequence>
<dbReference type="Proteomes" id="UP000092666">
    <property type="component" value="Unassembled WGS sequence"/>
</dbReference>
<keyword evidence="4" id="KW-0443">Lipid metabolism</keyword>
<dbReference type="GO" id="GO:0016020">
    <property type="term" value="C:membrane"/>
    <property type="evidence" value="ECO:0007669"/>
    <property type="project" value="UniProtKB-SubCell"/>
</dbReference>
<dbReference type="InterPro" id="IPR029058">
    <property type="entry name" value="AB_hydrolase_fold"/>
</dbReference>
<feature type="compositionally biased region" description="Polar residues" evidence="8">
    <location>
        <begin position="65"/>
        <end position="89"/>
    </location>
</feature>
<protein>
    <recommendedName>
        <fullName evidence="6">sterol esterase</fullName>
        <ecNumber evidence="6">3.1.1.13</ecNumber>
    </recommendedName>
</protein>
<proteinExistence type="inferred from homology"/>
<evidence type="ECO:0000256" key="7">
    <source>
        <dbReference type="ARBA" id="ARBA00051395"/>
    </source>
</evidence>
<evidence type="ECO:0000313" key="12">
    <source>
        <dbReference type="Proteomes" id="UP000092666"/>
    </source>
</evidence>
<name>A0A1B9H2I4_9TREE</name>
<dbReference type="GO" id="GO:0004771">
    <property type="term" value="F:sterol ester esterase activity"/>
    <property type="evidence" value="ECO:0007669"/>
    <property type="project" value="UniProtKB-EC"/>
</dbReference>
<evidence type="ECO:0000256" key="1">
    <source>
        <dbReference type="ARBA" id="ARBA00004370"/>
    </source>
</evidence>
<evidence type="ECO:0000256" key="8">
    <source>
        <dbReference type="SAM" id="MobiDB-lite"/>
    </source>
</evidence>
<keyword evidence="9" id="KW-0812">Transmembrane</keyword>
<feature type="compositionally biased region" description="Low complexity" evidence="8">
    <location>
        <begin position="197"/>
        <end position="215"/>
    </location>
</feature>
<evidence type="ECO:0000256" key="2">
    <source>
        <dbReference type="ARBA" id="ARBA00008645"/>
    </source>
</evidence>
<feature type="compositionally biased region" description="Basic and acidic residues" evidence="8">
    <location>
        <begin position="689"/>
        <end position="698"/>
    </location>
</feature>
<evidence type="ECO:0000256" key="9">
    <source>
        <dbReference type="SAM" id="Phobius"/>
    </source>
</evidence>
<gene>
    <name evidence="11" type="ORF">I316_00604</name>
</gene>